<evidence type="ECO:0000313" key="1">
    <source>
        <dbReference type="EMBL" id="KAL0303004.1"/>
    </source>
</evidence>
<dbReference type="InterPro" id="IPR004242">
    <property type="entry name" value="Transposase_21"/>
</dbReference>
<sequence length="283" mass="33865">MCMSFEYMFLMMVIPGPSNPKHIIDVYLKPLIEELQNLWHVGVLTHDSTRDVDSERPTHLWDGFWMEFCWCYGVSVCMEDTRGFYLQNDRKACYFDCYRQFLPPDHPYRRNKKAFTKNQVERKVARPRLAGEQIRNWVEEFSHAVEVPLSLPDGYSIEHKWTKKSIFWELEYWSTHLIRHNLDMCTLRIILFVINQSLRLTKEKPNVMPKAIYTLTREQNRRICEWITRLKFPDGYASNLACCVDMKELKLHGMKSHDCHVFMQKLIPIAFHEMFPESMWSAL</sequence>
<dbReference type="PANTHER" id="PTHR10775:SF193">
    <property type="entry name" value="DUF4216 DOMAIN-CONTAINING PROTEIN"/>
    <property type="match status" value="1"/>
</dbReference>
<organism evidence="1">
    <name type="scientific">Sesamum radiatum</name>
    <name type="common">Black benniseed</name>
    <dbReference type="NCBI Taxonomy" id="300843"/>
    <lineage>
        <taxon>Eukaryota</taxon>
        <taxon>Viridiplantae</taxon>
        <taxon>Streptophyta</taxon>
        <taxon>Embryophyta</taxon>
        <taxon>Tracheophyta</taxon>
        <taxon>Spermatophyta</taxon>
        <taxon>Magnoliopsida</taxon>
        <taxon>eudicotyledons</taxon>
        <taxon>Gunneridae</taxon>
        <taxon>Pentapetalae</taxon>
        <taxon>asterids</taxon>
        <taxon>lamiids</taxon>
        <taxon>Lamiales</taxon>
        <taxon>Pedaliaceae</taxon>
        <taxon>Sesamum</taxon>
    </lineage>
</organism>
<reference evidence="1" key="1">
    <citation type="submission" date="2020-06" db="EMBL/GenBank/DDBJ databases">
        <authorList>
            <person name="Li T."/>
            <person name="Hu X."/>
            <person name="Zhang T."/>
            <person name="Song X."/>
            <person name="Zhang H."/>
            <person name="Dai N."/>
            <person name="Sheng W."/>
            <person name="Hou X."/>
            <person name="Wei L."/>
        </authorList>
    </citation>
    <scope>NUCLEOTIDE SEQUENCE</scope>
    <source>
        <strain evidence="1">G02</strain>
        <tissue evidence="1">Leaf</tissue>
    </source>
</reference>
<gene>
    <name evidence="1" type="ORF">Sradi_6168500</name>
</gene>
<dbReference type="EMBL" id="JACGWJ010000029">
    <property type="protein sequence ID" value="KAL0303004.1"/>
    <property type="molecule type" value="Genomic_DNA"/>
</dbReference>
<dbReference type="AlphaFoldDB" id="A0AAW2K8N0"/>
<comment type="caution">
    <text evidence="1">The sequence shown here is derived from an EMBL/GenBank/DDBJ whole genome shotgun (WGS) entry which is preliminary data.</text>
</comment>
<dbReference type="Pfam" id="PF02992">
    <property type="entry name" value="Transposase_21"/>
    <property type="match status" value="2"/>
</dbReference>
<proteinExistence type="predicted"/>
<dbReference type="PANTHER" id="PTHR10775">
    <property type="entry name" value="OS08G0208400 PROTEIN"/>
    <property type="match status" value="1"/>
</dbReference>
<reference evidence="1" key="2">
    <citation type="journal article" date="2024" name="Plant">
        <title>Genomic evolution and insights into agronomic trait innovations of Sesamum species.</title>
        <authorList>
            <person name="Miao H."/>
            <person name="Wang L."/>
            <person name="Qu L."/>
            <person name="Liu H."/>
            <person name="Sun Y."/>
            <person name="Le M."/>
            <person name="Wang Q."/>
            <person name="Wei S."/>
            <person name="Zheng Y."/>
            <person name="Lin W."/>
            <person name="Duan Y."/>
            <person name="Cao H."/>
            <person name="Xiong S."/>
            <person name="Wang X."/>
            <person name="Wei L."/>
            <person name="Li C."/>
            <person name="Ma Q."/>
            <person name="Ju M."/>
            <person name="Zhao R."/>
            <person name="Li G."/>
            <person name="Mu C."/>
            <person name="Tian Q."/>
            <person name="Mei H."/>
            <person name="Zhang T."/>
            <person name="Gao T."/>
            <person name="Zhang H."/>
        </authorList>
    </citation>
    <scope>NUCLEOTIDE SEQUENCE</scope>
    <source>
        <strain evidence="1">G02</strain>
    </source>
</reference>
<name>A0AAW2K8N0_SESRA</name>
<protein>
    <submittedName>
        <fullName evidence="1">Uncharacterized protein</fullName>
    </submittedName>
</protein>
<accession>A0AAW2K8N0</accession>